<reference evidence="3" key="1">
    <citation type="submission" date="2023-10" db="EMBL/GenBank/DDBJ databases">
        <title>Chromosome-level genome of the transformable northern wattle, Acacia crassicarpa.</title>
        <authorList>
            <person name="Massaro I."/>
            <person name="Sinha N.R."/>
            <person name="Poethig S."/>
            <person name="Leichty A.R."/>
        </authorList>
    </citation>
    <scope>NUCLEOTIDE SEQUENCE</scope>
    <source>
        <strain evidence="3">Acra3RX</strain>
        <tissue evidence="3">Leaf</tissue>
    </source>
</reference>
<organism evidence="3 4">
    <name type="scientific">Acacia crassicarpa</name>
    <name type="common">northern wattle</name>
    <dbReference type="NCBI Taxonomy" id="499986"/>
    <lineage>
        <taxon>Eukaryota</taxon>
        <taxon>Viridiplantae</taxon>
        <taxon>Streptophyta</taxon>
        <taxon>Embryophyta</taxon>
        <taxon>Tracheophyta</taxon>
        <taxon>Spermatophyta</taxon>
        <taxon>Magnoliopsida</taxon>
        <taxon>eudicotyledons</taxon>
        <taxon>Gunneridae</taxon>
        <taxon>Pentapetalae</taxon>
        <taxon>rosids</taxon>
        <taxon>fabids</taxon>
        <taxon>Fabales</taxon>
        <taxon>Fabaceae</taxon>
        <taxon>Caesalpinioideae</taxon>
        <taxon>mimosoid clade</taxon>
        <taxon>Acacieae</taxon>
        <taxon>Acacia</taxon>
    </lineage>
</organism>
<evidence type="ECO:0000256" key="1">
    <source>
        <dbReference type="SAM" id="MobiDB-lite"/>
    </source>
</evidence>
<feature type="compositionally biased region" description="Polar residues" evidence="1">
    <location>
        <begin position="1"/>
        <end position="32"/>
    </location>
</feature>
<keyword evidence="4" id="KW-1185">Reference proteome</keyword>
<dbReference type="AlphaFoldDB" id="A0AAE1IZ24"/>
<gene>
    <name evidence="3" type="ORF">QN277_003703</name>
</gene>
<dbReference type="Pfam" id="PF07727">
    <property type="entry name" value="RVT_2"/>
    <property type="match status" value="1"/>
</dbReference>
<evidence type="ECO:0000313" key="3">
    <source>
        <dbReference type="EMBL" id="KAK4260610.1"/>
    </source>
</evidence>
<dbReference type="CDD" id="cd09272">
    <property type="entry name" value="RNase_HI_RT_Ty1"/>
    <property type="match status" value="1"/>
</dbReference>
<sequence>MDTEPQQEAQGAEPSSQVQNEPNTGRTVSPIQRNDHESNPRLNPDEYGWPIALRKGVRSCTQHPIQRFVSYGNLSTKMQSLVVNSAQIKIPNTFQQAMADPNWKQAAEEELRALKENRTWEITPLPKGKKPVGCRWIFTPKFNPDGSINKYKARLVAKGYTQTYGIDYQETFAPVVKFNTIQVLLSIAANLDWSLHQLDVKNAFLNGDLEEEVYMEIPDGVLAPNNSVCKLNKSLYGLKQSPRAWFSRFTKAVKELGYTQGQADDTLFIKRVNDRVTILVVYVDDIIITGNDEESITLLKQDLSAEFQVKDLGQMRYFLGLEIARTKKGINVSQRKYTLDLLHETGMLGSQPEGTPMEEGCHLQIKPKGIPTNSERYRRIVGKLIYLTHTRPDISYAVGIVSQFMHQPQEEHMKAVYRILSYLKLNPGRGILFKKGTARNIEIYTDADHARDRETRRSTSGYCTYVWGNLVTWRSKKQTVVSPSSTEAELRAVNKGVCEGLWIMRLLKEIGIQFEGPIQLWCDNKSSIEMVKNPVYHDRTKHVDIDRHFIKEKIEAGTMTLSHIRSANQIADILTKPLGRAKFEVFRSKLGMIDIYSPA</sequence>
<dbReference type="InterPro" id="IPR013103">
    <property type="entry name" value="RVT_2"/>
</dbReference>
<dbReference type="Proteomes" id="UP001293593">
    <property type="component" value="Unassembled WGS sequence"/>
</dbReference>
<dbReference type="PANTHER" id="PTHR11439">
    <property type="entry name" value="GAG-POL-RELATED RETROTRANSPOSON"/>
    <property type="match status" value="1"/>
</dbReference>
<name>A0AAE1IZ24_9FABA</name>
<evidence type="ECO:0000313" key="4">
    <source>
        <dbReference type="Proteomes" id="UP001293593"/>
    </source>
</evidence>
<accession>A0AAE1IZ24</accession>
<evidence type="ECO:0000259" key="2">
    <source>
        <dbReference type="Pfam" id="PF07727"/>
    </source>
</evidence>
<comment type="caution">
    <text evidence="3">The sequence shown here is derived from an EMBL/GenBank/DDBJ whole genome shotgun (WGS) entry which is preliminary data.</text>
</comment>
<proteinExistence type="predicted"/>
<feature type="region of interest" description="Disordered" evidence="1">
    <location>
        <begin position="1"/>
        <end position="45"/>
    </location>
</feature>
<dbReference type="InterPro" id="IPR043502">
    <property type="entry name" value="DNA/RNA_pol_sf"/>
</dbReference>
<feature type="domain" description="Reverse transcriptase Ty1/copia-type" evidence="2">
    <location>
        <begin position="117"/>
        <end position="358"/>
    </location>
</feature>
<dbReference type="PANTHER" id="PTHR11439:SF467">
    <property type="entry name" value="INTEGRASE CATALYTIC DOMAIN-CONTAINING PROTEIN"/>
    <property type="match status" value="1"/>
</dbReference>
<protein>
    <recommendedName>
        <fullName evidence="2">Reverse transcriptase Ty1/copia-type domain-containing protein</fullName>
    </recommendedName>
</protein>
<dbReference type="EMBL" id="JAWXYG010000010">
    <property type="protein sequence ID" value="KAK4260610.1"/>
    <property type="molecule type" value="Genomic_DNA"/>
</dbReference>
<dbReference type="SUPFAM" id="SSF56672">
    <property type="entry name" value="DNA/RNA polymerases"/>
    <property type="match status" value="1"/>
</dbReference>